<dbReference type="RefSeq" id="WP_006678071.1">
    <property type="nucleotide sequence ID" value="NZ_AHKH01000053.1"/>
</dbReference>
<dbReference type="Gene3D" id="3.55.50.10">
    <property type="entry name" value="Baseplate protein-like domains"/>
    <property type="match status" value="1"/>
</dbReference>
<keyword evidence="3" id="KW-1185">Reference proteome</keyword>
<accession>H3SJ57</accession>
<dbReference type="AlphaFoldDB" id="H3SJ57"/>
<evidence type="ECO:0000259" key="1">
    <source>
        <dbReference type="Pfam" id="PF04717"/>
    </source>
</evidence>
<dbReference type="Proteomes" id="UP000003900">
    <property type="component" value="Unassembled WGS sequence"/>
</dbReference>
<dbReference type="OrthoDB" id="95423at2"/>
<protein>
    <recommendedName>
        <fullName evidence="1">Gp5/Type VI secretion system Vgr protein OB-fold domain-containing protein</fullName>
    </recommendedName>
</protein>
<sequence>MSGIITYENVRISPYRLTRLQELEIVKRVNEHSRLFLTGIVPEELKDTYVGMTDIHTNIEITQLDEQSNGIPLFSGLVTNIEIKAVRDIYYMQVEAVSHTYILDIRRRKRSFQDKNMSYSDMVQQMMAAYPWVDFMDVASEGASIGKFTMQYDETDWQFLKRMSSRLSTGLVPASNFEKPKFYFGIPQGSSKGTLEDFNYSVQKKLANYRDSSENSDHNIDVNDFIYYEVETSKIMEIGSEVQFKEKSLYVSTVHTQMKNSVVSHVYNLCPLEGLYQSPIDNPIAGISIEGEVISVSKNNVKVHLEIDKKQSVGKATWFPYSSVYTAEGNTGWYVMPELGDAVKVYFPSNKEEEGYVLSSIRKDLKDGDSNKLENPQIKYFRTASGKELMFSPEEIVITGKDGEIYIRLNEVDGIEIFSKKPINFISEEDIIMDSQKKIIIKAEQEINMSCRDSSITMREGSTRFKGKDVKTN</sequence>
<reference evidence="2 3" key="1">
    <citation type="journal article" date="2012" name="J. Bacteriol.">
        <title>Genome Sequence of the Pattern-Forming Social Bacterium Paenibacillus dendritiformis C454 Chiral Morphotype.</title>
        <authorList>
            <person name="Sirota-Madi A."/>
            <person name="Olender T."/>
            <person name="Helman Y."/>
            <person name="Brainis I."/>
            <person name="Finkelshtein A."/>
            <person name="Roth D."/>
            <person name="Hagai E."/>
            <person name="Leshkowitz D."/>
            <person name="Brodsky L."/>
            <person name="Galatenko V."/>
            <person name="Nikolaev V."/>
            <person name="Gutnick D.L."/>
            <person name="Lancet D."/>
            <person name="Ben-Jacob E."/>
        </authorList>
    </citation>
    <scope>NUCLEOTIDE SEQUENCE [LARGE SCALE GENOMIC DNA]</scope>
    <source>
        <strain evidence="2 3">C454</strain>
    </source>
</reference>
<gene>
    <name evidence="2" type="ORF">PDENDC454_17913</name>
</gene>
<organism evidence="2 3">
    <name type="scientific">Paenibacillus dendritiformis C454</name>
    <dbReference type="NCBI Taxonomy" id="1131935"/>
    <lineage>
        <taxon>Bacteria</taxon>
        <taxon>Bacillati</taxon>
        <taxon>Bacillota</taxon>
        <taxon>Bacilli</taxon>
        <taxon>Bacillales</taxon>
        <taxon>Paenibacillaceae</taxon>
        <taxon>Paenibacillus</taxon>
    </lineage>
</organism>
<dbReference type="SUPFAM" id="SSF69279">
    <property type="entry name" value="Phage tail proteins"/>
    <property type="match status" value="1"/>
</dbReference>
<dbReference type="PATRIC" id="fig|1131935.3.peg.3722"/>
<name>H3SJ57_9BACL</name>
<evidence type="ECO:0000313" key="2">
    <source>
        <dbReference type="EMBL" id="EHQ60893.1"/>
    </source>
</evidence>
<dbReference type="EMBL" id="AHKH01000053">
    <property type="protein sequence ID" value="EHQ60893.1"/>
    <property type="molecule type" value="Genomic_DNA"/>
</dbReference>
<proteinExistence type="predicted"/>
<dbReference type="InterPro" id="IPR006531">
    <property type="entry name" value="Gp5/Vgr_OB"/>
</dbReference>
<evidence type="ECO:0000313" key="3">
    <source>
        <dbReference type="Proteomes" id="UP000003900"/>
    </source>
</evidence>
<dbReference type="STRING" id="1131935.PDENDC454_17913"/>
<dbReference type="Pfam" id="PF04717">
    <property type="entry name" value="Phage_base_V"/>
    <property type="match status" value="1"/>
</dbReference>
<comment type="caution">
    <text evidence="2">The sequence shown here is derived from an EMBL/GenBank/DDBJ whole genome shotgun (WGS) entry which is preliminary data.</text>
</comment>
<feature type="domain" description="Gp5/Type VI secretion system Vgr protein OB-fold" evidence="1">
    <location>
        <begin position="298"/>
        <end position="360"/>
    </location>
</feature>
<dbReference type="Gene3D" id="2.30.110.50">
    <property type="match status" value="1"/>
</dbReference>